<evidence type="ECO:0000313" key="2">
    <source>
        <dbReference type="EMBL" id="GAG56828.1"/>
    </source>
</evidence>
<feature type="non-terminal residue" evidence="2">
    <location>
        <position position="690"/>
    </location>
</feature>
<proteinExistence type="predicted"/>
<dbReference type="EMBL" id="BART01000809">
    <property type="protein sequence ID" value="GAG56828.1"/>
    <property type="molecule type" value="Genomic_DNA"/>
</dbReference>
<comment type="caution">
    <text evidence="2">The sequence shown here is derived from an EMBL/GenBank/DDBJ whole genome shotgun (WGS) entry which is preliminary data.</text>
</comment>
<dbReference type="InterPro" id="IPR050218">
    <property type="entry name" value="LptD"/>
</dbReference>
<reference evidence="2" key="1">
    <citation type="journal article" date="2014" name="Front. Microbiol.">
        <title>High frequency of phylogenetically diverse reductive dehalogenase-homologous genes in deep subseafloor sedimentary metagenomes.</title>
        <authorList>
            <person name="Kawai M."/>
            <person name="Futagami T."/>
            <person name="Toyoda A."/>
            <person name="Takaki Y."/>
            <person name="Nishi S."/>
            <person name="Hori S."/>
            <person name="Arai W."/>
            <person name="Tsubouchi T."/>
            <person name="Morono Y."/>
            <person name="Uchiyama I."/>
            <person name="Ito T."/>
            <person name="Fujiyama A."/>
            <person name="Inagaki F."/>
            <person name="Takami H."/>
        </authorList>
    </citation>
    <scope>NUCLEOTIDE SEQUENCE</scope>
    <source>
        <strain evidence="2">Expedition CK06-06</strain>
    </source>
</reference>
<sequence>MMRTIMGTTRNAAIFLILFLIILFLFLNINTNLILTSSYAQETKKTNESETAIKEETEEEIEDKTEEELDISLTAEFITYEKVDEEDLIISKDGVQLKYQDIEIKADYLKINLTTNILFASGEVLFKQDETETNCEELTYNWKTKKIILLRLKGELTGEGIKGKLYYQGEKMENFPETVEITEGSFTTCELEEPHYHIVAKEMIIYPKDKIIARNISWYEGKTKIITLPYFLIFLDRKTQLPILPKIGQNSNDGWFIKTNFNYYIDEKSYGTLYIDWLEKKGIGTGVEHTWEIGDENNSGETSLYLYQIKEKDSGEFKLTGNLNYKQEFTEENIKTQVTLNYSGTKAEGGELPYNTLKSQFSFDKDGEKYKLKISGKYNFSGTGLGQEDLSIDGNIKVNHNYTFNDKLSSVLTLVYTDKNPASQEVADLELKPKWELKYKGEGYTLNLTTEKRFDLDGDNYTGENISKIINRLPEFVFNKSATAIGDTKITYDIDASVGYFYEAATEEDNWRGEYIINVKRPFNLGEYLTLTPSGIFRQDVYLTGEARYLLGGKMDLKASYESNVSATLSYSYNKSVGPTPFNFDYIAPLTNTVSGKLTLKPSEKVKLDLSTNYNFVTENFGNLVAKVEYKPKDDWKMNFSSSYNLNTKEWTKKINSTLDLQLSEDWRIKYKGVVDLDDFKLTNSVVGIT</sequence>
<evidence type="ECO:0000256" key="1">
    <source>
        <dbReference type="SAM" id="MobiDB-lite"/>
    </source>
</evidence>
<dbReference type="PANTHER" id="PTHR30189:SF1">
    <property type="entry name" value="LPS-ASSEMBLY PROTEIN LPTD"/>
    <property type="match status" value="1"/>
</dbReference>
<feature type="compositionally biased region" description="Basic and acidic residues" evidence="1">
    <location>
        <begin position="45"/>
        <end position="55"/>
    </location>
</feature>
<evidence type="ECO:0008006" key="3">
    <source>
        <dbReference type="Google" id="ProtNLM"/>
    </source>
</evidence>
<feature type="region of interest" description="Disordered" evidence="1">
    <location>
        <begin position="45"/>
        <end position="65"/>
    </location>
</feature>
<name>X0Z8V5_9ZZZZ</name>
<gene>
    <name evidence="2" type="ORF">S01H4_03338</name>
</gene>
<dbReference type="Gene3D" id="2.60.450.10">
    <property type="entry name" value="Lipopolysaccharide (LPS) transport protein A like domain"/>
    <property type="match status" value="1"/>
</dbReference>
<dbReference type="GO" id="GO:1990351">
    <property type="term" value="C:transporter complex"/>
    <property type="evidence" value="ECO:0007669"/>
    <property type="project" value="TreeGrafter"/>
</dbReference>
<dbReference type="GO" id="GO:0009279">
    <property type="term" value="C:cell outer membrane"/>
    <property type="evidence" value="ECO:0007669"/>
    <property type="project" value="TreeGrafter"/>
</dbReference>
<protein>
    <recommendedName>
        <fullName evidence="3">LPS-assembly protein LptD</fullName>
    </recommendedName>
</protein>
<dbReference type="AlphaFoldDB" id="X0Z8V5"/>
<feature type="compositionally biased region" description="Acidic residues" evidence="1">
    <location>
        <begin position="56"/>
        <end position="65"/>
    </location>
</feature>
<dbReference type="PANTHER" id="PTHR30189">
    <property type="entry name" value="LPS-ASSEMBLY PROTEIN"/>
    <property type="match status" value="1"/>
</dbReference>
<organism evidence="2">
    <name type="scientific">marine sediment metagenome</name>
    <dbReference type="NCBI Taxonomy" id="412755"/>
    <lineage>
        <taxon>unclassified sequences</taxon>
        <taxon>metagenomes</taxon>
        <taxon>ecological metagenomes</taxon>
    </lineage>
</organism>
<accession>X0Z8V5</accession>